<dbReference type="GO" id="GO:0008270">
    <property type="term" value="F:zinc ion binding"/>
    <property type="evidence" value="ECO:0007669"/>
    <property type="project" value="InterPro"/>
</dbReference>
<proteinExistence type="predicted"/>
<reference evidence="3" key="1">
    <citation type="journal article" date="2010" name="PLoS Genet.">
        <title>Genome sequence of the plant growth promoting endophytic bacterium Enterobacter sp. 638.</title>
        <authorList>
            <person name="Taghavi S."/>
            <person name="van der Lelie D."/>
            <person name="Hoffman A."/>
            <person name="Zhang Y.B."/>
            <person name="Walla M.D."/>
            <person name="Vangronsveld J."/>
            <person name="Newman L."/>
            <person name="Monchy S."/>
        </authorList>
    </citation>
    <scope>NUCLEOTIDE SEQUENCE [LARGE SCALE GENOMIC DNA]</scope>
    <source>
        <strain evidence="3">638</strain>
    </source>
</reference>
<evidence type="ECO:0000259" key="1">
    <source>
        <dbReference type="Pfam" id="PF01844"/>
    </source>
</evidence>
<dbReference type="InterPro" id="IPR003615">
    <property type="entry name" value="HNH_nuc"/>
</dbReference>
<gene>
    <name evidence="2" type="ordered locus">Ent638_0666</name>
</gene>
<organism evidence="2 3">
    <name type="scientific">Enterobacter sp. (strain 638)</name>
    <dbReference type="NCBI Taxonomy" id="399742"/>
    <lineage>
        <taxon>Bacteria</taxon>
        <taxon>Pseudomonadati</taxon>
        <taxon>Pseudomonadota</taxon>
        <taxon>Gammaproteobacteria</taxon>
        <taxon>Enterobacterales</taxon>
        <taxon>Enterobacteriaceae</taxon>
        <taxon>Enterobacter</taxon>
    </lineage>
</organism>
<sequence>MKLTIEVSKPSQLLTLTPKSFVSKRNLFDLIQFSKQTQSEFYEEPDWIINNTPQQGINWIGKFPELKAVIIKTKKGSYAEDGWKDNDKTMFSYSFKAKKGIISYNDNANKALINQPTSCYPILLFIESSNNWSFEGLFTVTDMDNSSVILKRILSLLDLSRGYSNDAPPPKKTDTKYLEGERKFVTHLLAERNAQVIKELKNKAPWVCDVCNLEFINSYSKNYIEAHHKKPLHTYKNSHTVTTNDFALLCPNCHKAVHILLREDNLEYVSAKEKILSFLNKE</sequence>
<name>A0A9J9KXX1_ENT38</name>
<dbReference type="EMBL" id="CP000653">
    <property type="protein sequence ID" value="ABP59353.1"/>
    <property type="molecule type" value="Genomic_DNA"/>
</dbReference>
<accession>A0A9J9KXX1</accession>
<dbReference type="InterPro" id="IPR002711">
    <property type="entry name" value="HNH"/>
</dbReference>
<dbReference type="AlphaFoldDB" id="A0A9J9KXX1"/>
<keyword evidence="2" id="KW-0378">Hydrolase</keyword>
<dbReference type="GO" id="GO:0003676">
    <property type="term" value="F:nucleic acid binding"/>
    <property type="evidence" value="ECO:0007669"/>
    <property type="project" value="InterPro"/>
</dbReference>
<dbReference type="GO" id="GO:0004519">
    <property type="term" value="F:endonuclease activity"/>
    <property type="evidence" value="ECO:0007669"/>
    <property type="project" value="UniProtKB-KW"/>
</dbReference>
<protein>
    <submittedName>
        <fullName evidence="2">HNH endonuclease</fullName>
    </submittedName>
</protein>
<keyword evidence="2" id="KW-0540">Nuclease</keyword>
<dbReference type="CDD" id="cd00085">
    <property type="entry name" value="HNHc"/>
    <property type="match status" value="1"/>
</dbReference>
<keyword evidence="3" id="KW-1185">Reference proteome</keyword>
<dbReference type="RefSeq" id="WP_012016074.1">
    <property type="nucleotide sequence ID" value="NC_009436.1"/>
</dbReference>
<dbReference type="Pfam" id="PF01844">
    <property type="entry name" value="HNH"/>
    <property type="match status" value="1"/>
</dbReference>
<keyword evidence="2" id="KW-0255">Endonuclease</keyword>
<evidence type="ECO:0000313" key="2">
    <source>
        <dbReference type="EMBL" id="ABP59353.1"/>
    </source>
</evidence>
<dbReference type="KEGG" id="ent:Ent638_0666"/>
<evidence type="ECO:0000313" key="3">
    <source>
        <dbReference type="Proteomes" id="UP000000230"/>
    </source>
</evidence>
<dbReference type="OrthoDB" id="9802640at2"/>
<dbReference type="Proteomes" id="UP000000230">
    <property type="component" value="Chromosome"/>
</dbReference>
<feature type="domain" description="HNH" evidence="1">
    <location>
        <begin position="208"/>
        <end position="258"/>
    </location>
</feature>